<evidence type="ECO:0000313" key="3">
    <source>
        <dbReference type="EMBL" id="NJP39177.1"/>
    </source>
</evidence>
<dbReference type="GO" id="GO:0006813">
    <property type="term" value="P:potassium ion transport"/>
    <property type="evidence" value="ECO:0007669"/>
    <property type="project" value="InterPro"/>
</dbReference>
<protein>
    <submittedName>
        <fullName evidence="3">TrkA family potassium uptake protein</fullName>
    </submittedName>
</protein>
<organism evidence="3 4">
    <name type="scientific">Alkalicoccus luteus</name>
    <dbReference type="NCBI Taxonomy" id="1237094"/>
    <lineage>
        <taxon>Bacteria</taxon>
        <taxon>Bacillati</taxon>
        <taxon>Bacillota</taxon>
        <taxon>Bacilli</taxon>
        <taxon>Bacillales</taxon>
        <taxon>Bacillaceae</taxon>
        <taxon>Alkalicoccus</taxon>
    </lineage>
</organism>
<dbReference type="InterPro" id="IPR050721">
    <property type="entry name" value="Trk_Ktr_HKT_K-transport"/>
</dbReference>
<dbReference type="GO" id="GO:0008324">
    <property type="term" value="F:monoatomic cation transmembrane transporter activity"/>
    <property type="evidence" value="ECO:0007669"/>
    <property type="project" value="InterPro"/>
</dbReference>
<name>A0A969PRQ8_9BACI</name>
<dbReference type="PANTHER" id="PTHR43833">
    <property type="entry name" value="POTASSIUM CHANNEL PROTEIN 2-RELATED-RELATED"/>
    <property type="match status" value="1"/>
</dbReference>
<dbReference type="Gene3D" id="3.40.50.720">
    <property type="entry name" value="NAD(P)-binding Rossmann-like Domain"/>
    <property type="match status" value="1"/>
</dbReference>
<dbReference type="EMBL" id="JAATHJ010000041">
    <property type="protein sequence ID" value="NJP39177.1"/>
    <property type="molecule type" value="Genomic_DNA"/>
</dbReference>
<accession>A0A969PRQ8</accession>
<dbReference type="RefSeq" id="WP_168009349.1">
    <property type="nucleotide sequence ID" value="NZ_JAATHJ010000041.1"/>
</dbReference>
<sequence>MKKQFAIIGMGRFGSSICRELFHMGHEVIAIDTDEKKLSLARSFTTETFVGNGTDESFLEKIGIRNFDHVIVAIGDDIQASILTTLHVKDQNVPNVWVKAQNDYHHKVLDKIGADRIFHPEKEMGSRIAAYLTSDTVLDYIDLSADYSIIEMLATKKVAGKTLIELDPRKRYGCTVIAVKQKHQVDVTPDPAEPIKEGDILILIGDKRDLRRFREGELS</sequence>
<dbReference type="Pfam" id="PF02080">
    <property type="entry name" value="TrkA_C"/>
    <property type="match status" value="1"/>
</dbReference>
<reference evidence="3 4" key="1">
    <citation type="submission" date="2020-03" db="EMBL/GenBank/DDBJ databases">
        <title>Assessment of the enzymatic potential of alkaline-tolerant lipase obtained from Bacillus luteus H11 (technogenic soil) for the bioremediation of saline soils contaminated with petroleum substances.</title>
        <authorList>
            <person name="Kalwasinska A."/>
        </authorList>
    </citation>
    <scope>NUCLEOTIDE SEQUENCE [LARGE SCALE GENOMIC DNA]</scope>
    <source>
        <strain evidence="3 4">H11</strain>
    </source>
</reference>
<gene>
    <name evidence="3" type="ORF">HCN83_16530</name>
</gene>
<dbReference type="Gene3D" id="3.30.70.1450">
    <property type="entry name" value="Regulator of K+ conductance, C-terminal domain"/>
    <property type="match status" value="1"/>
</dbReference>
<dbReference type="InterPro" id="IPR036291">
    <property type="entry name" value="NAD(P)-bd_dom_sf"/>
</dbReference>
<dbReference type="Pfam" id="PF02254">
    <property type="entry name" value="TrkA_N"/>
    <property type="match status" value="1"/>
</dbReference>
<evidence type="ECO:0000259" key="1">
    <source>
        <dbReference type="PROSITE" id="PS51201"/>
    </source>
</evidence>
<dbReference type="PANTHER" id="PTHR43833:SF7">
    <property type="entry name" value="KTR SYSTEM POTASSIUM UPTAKE PROTEIN C"/>
    <property type="match status" value="1"/>
</dbReference>
<evidence type="ECO:0000259" key="2">
    <source>
        <dbReference type="PROSITE" id="PS51202"/>
    </source>
</evidence>
<keyword evidence="4" id="KW-1185">Reference proteome</keyword>
<comment type="caution">
    <text evidence="3">The sequence shown here is derived from an EMBL/GenBank/DDBJ whole genome shotgun (WGS) entry which is preliminary data.</text>
</comment>
<dbReference type="SUPFAM" id="SSF116726">
    <property type="entry name" value="TrkA C-terminal domain-like"/>
    <property type="match status" value="1"/>
</dbReference>
<evidence type="ECO:0000313" key="4">
    <source>
        <dbReference type="Proteomes" id="UP000752012"/>
    </source>
</evidence>
<dbReference type="SUPFAM" id="SSF51735">
    <property type="entry name" value="NAD(P)-binding Rossmann-fold domains"/>
    <property type="match status" value="1"/>
</dbReference>
<feature type="domain" description="RCK N-terminal" evidence="1">
    <location>
        <begin position="2"/>
        <end position="118"/>
    </location>
</feature>
<proteinExistence type="predicted"/>
<dbReference type="PROSITE" id="PS51201">
    <property type="entry name" value="RCK_N"/>
    <property type="match status" value="1"/>
</dbReference>
<dbReference type="PROSITE" id="PS51202">
    <property type="entry name" value="RCK_C"/>
    <property type="match status" value="1"/>
</dbReference>
<dbReference type="InterPro" id="IPR003148">
    <property type="entry name" value="RCK_N"/>
</dbReference>
<dbReference type="InterPro" id="IPR006037">
    <property type="entry name" value="RCK_C"/>
</dbReference>
<feature type="domain" description="RCK C-terminal" evidence="2">
    <location>
        <begin position="135"/>
        <end position="219"/>
    </location>
</feature>
<dbReference type="AlphaFoldDB" id="A0A969PRQ8"/>
<dbReference type="InterPro" id="IPR036721">
    <property type="entry name" value="RCK_C_sf"/>
</dbReference>
<dbReference type="Proteomes" id="UP000752012">
    <property type="component" value="Unassembled WGS sequence"/>
</dbReference>